<organism evidence="1">
    <name type="scientific">Ixodes ricinus</name>
    <name type="common">Common tick</name>
    <name type="synonym">Acarus ricinus</name>
    <dbReference type="NCBI Taxonomy" id="34613"/>
    <lineage>
        <taxon>Eukaryota</taxon>
        <taxon>Metazoa</taxon>
        <taxon>Ecdysozoa</taxon>
        <taxon>Arthropoda</taxon>
        <taxon>Chelicerata</taxon>
        <taxon>Arachnida</taxon>
        <taxon>Acari</taxon>
        <taxon>Parasitiformes</taxon>
        <taxon>Ixodida</taxon>
        <taxon>Ixodoidea</taxon>
        <taxon>Ixodidae</taxon>
        <taxon>Ixodinae</taxon>
        <taxon>Ixodes</taxon>
    </lineage>
</organism>
<sequence length="118" mass="13211">MVGSSHVLSEPAQVFYLICFQYVAETFCLSFHFTSVSAGFPGACMKRLPNFLVISVQCPQDVHKMFTVRPQNFLVTVPRWNVCLRSYFTSVSARFTRTFTSGFPNVCGASEDVHGLLT</sequence>
<protein>
    <submittedName>
        <fullName evidence="1">Uncharacterized protein</fullName>
    </submittedName>
</protein>
<name>A0A6B0UMV8_IXORI</name>
<accession>A0A6B0UMV8</accession>
<dbReference type="AlphaFoldDB" id="A0A6B0UMV8"/>
<proteinExistence type="predicted"/>
<dbReference type="EMBL" id="GIFC01008808">
    <property type="protein sequence ID" value="MXU90891.1"/>
    <property type="molecule type" value="Transcribed_RNA"/>
</dbReference>
<reference evidence="1" key="1">
    <citation type="submission" date="2019-12" db="EMBL/GenBank/DDBJ databases">
        <title>An insight into the sialome of adult female Ixodes ricinus ticks feeding for 6 days.</title>
        <authorList>
            <person name="Perner J."/>
            <person name="Ribeiro J.M.C."/>
        </authorList>
    </citation>
    <scope>NUCLEOTIDE SEQUENCE</scope>
    <source>
        <strain evidence="1">Semi-engorged</strain>
        <tissue evidence="1">Salivary glands</tissue>
    </source>
</reference>
<evidence type="ECO:0000313" key="1">
    <source>
        <dbReference type="EMBL" id="MXU90891.1"/>
    </source>
</evidence>